<comment type="caution">
    <text evidence="2">The sequence shown here is derived from an EMBL/GenBank/DDBJ whole genome shotgun (WGS) entry which is preliminary data.</text>
</comment>
<dbReference type="Proteomes" id="UP000275267">
    <property type="component" value="Unassembled WGS sequence"/>
</dbReference>
<sequence length="486" mass="51598">MEVERVTPQDGSKTALSVEEPAVSAPPPPVPASGDDVFDPAPFDAVILALPSSFGGGLEEYSDILGDEEEELADVYNDDDDIELEGNDEPLRFWSGEAAGSNNDNLVARTVTFLGQPARFASYQDEGMAAFMRLAAAEAPPPAGLDAAAGVIVVHYRYYRFSGPRGGGRGVEAPDYGTDLHHVRYLVPLPAVVADPASSLRLVGASLAGDVYPYRSHSQLQALWSGLLAAAPVRVPPSATGLVVTVDVGVLRSGDRTPERMECVRSALAEKAREADASPVACGHEQHLPAPVCCDDEPVEVAADRPAKRRRLDVVAGEVCAICHEVLEQQGLAAWPRCSHVFHGKCLEQLLATGLRARGYRWKISDGCKVKVPLGPIVSLANVPDNRRILTADNLEERDPPSIPKSTQRRPSSRPPELAAAFHSHLEQPALGTGSMVAQGAGWKAAPLPVPTTAERLGVRAAVPDDLGVRTAVLMEASSPAQIEVS</sequence>
<feature type="compositionally biased region" description="Basic and acidic residues" evidence="1">
    <location>
        <begin position="391"/>
        <end position="400"/>
    </location>
</feature>
<dbReference type="InterPro" id="IPR013083">
    <property type="entry name" value="Znf_RING/FYVE/PHD"/>
</dbReference>
<reference evidence="3" key="1">
    <citation type="journal article" date="2019" name="Nat. Commun.">
        <title>The genome of broomcorn millet.</title>
        <authorList>
            <person name="Zou C."/>
            <person name="Miki D."/>
            <person name="Li D."/>
            <person name="Tang Q."/>
            <person name="Xiao L."/>
            <person name="Rajput S."/>
            <person name="Deng P."/>
            <person name="Jia W."/>
            <person name="Huang R."/>
            <person name="Zhang M."/>
            <person name="Sun Y."/>
            <person name="Hu J."/>
            <person name="Fu X."/>
            <person name="Schnable P.S."/>
            <person name="Li F."/>
            <person name="Zhang H."/>
            <person name="Feng B."/>
            <person name="Zhu X."/>
            <person name="Liu R."/>
            <person name="Schnable J.C."/>
            <person name="Zhu J.-K."/>
            <person name="Zhang H."/>
        </authorList>
    </citation>
    <scope>NUCLEOTIDE SEQUENCE [LARGE SCALE GENOMIC DNA]</scope>
</reference>
<keyword evidence="3" id="KW-1185">Reference proteome</keyword>
<dbReference type="AlphaFoldDB" id="A0A3L6PG32"/>
<dbReference type="SUPFAM" id="SSF57850">
    <property type="entry name" value="RING/U-box"/>
    <property type="match status" value="1"/>
</dbReference>
<protein>
    <recommendedName>
        <fullName evidence="4">RING-type domain-containing protein</fullName>
    </recommendedName>
</protein>
<dbReference type="OrthoDB" id="672981at2759"/>
<dbReference type="Gene3D" id="3.30.40.10">
    <property type="entry name" value="Zinc/RING finger domain, C3HC4 (zinc finger)"/>
    <property type="match status" value="1"/>
</dbReference>
<name>A0A3L6PG32_PANMI</name>
<accession>A0A3L6PG32</accession>
<proteinExistence type="predicted"/>
<feature type="region of interest" description="Disordered" evidence="1">
    <location>
        <begin position="391"/>
        <end position="417"/>
    </location>
</feature>
<organism evidence="2 3">
    <name type="scientific">Panicum miliaceum</name>
    <name type="common">Proso millet</name>
    <name type="synonym">Broomcorn millet</name>
    <dbReference type="NCBI Taxonomy" id="4540"/>
    <lineage>
        <taxon>Eukaryota</taxon>
        <taxon>Viridiplantae</taxon>
        <taxon>Streptophyta</taxon>
        <taxon>Embryophyta</taxon>
        <taxon>Tracheophyta</taxon>
        <taxon>Spermatophyta</taxon>
        <taxon>Magnoliopsida</taxon>
        <taxon>Liliopsida</taxon>
        <taxon>Poales</taxon>
        <taxon>Poaceae</taxon>
        <taxon>PACMAD clade</taxon>
        <taxon>Panicoideae</taxon>
        <taxon>Panicodae</taxon>
        <taxon>Paniceae</taxon>
        <taxon>Panicinae</taxon>
        <taxon>Panicum</taxon>
        <taxon>Panicum sect. Panicum</taxon>
    </lineage>
</organism>
<feature type="region of interest" description="Disordered" evidence="1">
    <location>
        <begin position="1"/>
        <end position="37"/>
    </location>
</feature>
<evidence type="ECO:0000313" key="2">
    <source>
        <dbReference type="EMBL" id="RLM57827.1"/>
    </source>
</evidence>
<gene>
    <name evidence="2" type="ORF">C2845_PM18G08680</name>
</gene>
<dbReference type="EMBL" id="PQIB02000017">
    <property type="protein sequence ID" value="RLM57827.1"/>
    <property type="molecule type" value="Genomic_DNA"/>
</dbReference>
<dbReference type="CDD" id="cd16448">
    <property type="entry name" value="RING-H2"/>
    <property type="match status" value="1"/>
</dbReference>
<dbReference type="STRING" id="4540.A0A3L6PG32"/>
<evidence type="ECO:0000256" key="1">
    <source>
        <dbReference type="SAM" id="MobiDB-lite"/>
    </source>
</evidence>
<evidence type="ECO:0000313" key="3">
    <source>
        <dbReference type="Proteomes" id="UP000275267"/>
    </source>
</evidence>
<evidence type="ECO:0008006" key="4">
    <source>
        <dbReference type="Google" id="ProtNLM"/>
    </source>
</evidence>